<protein>
    <submittedName>
        <fullName evidence="1">Uncharacterized protein</fullName>
    </submittedName>
</protein>
<name>A0AAD5LUU5_PARTN</name>
<reference evidence="1" key="1">
    <citation type="submission" date="2021-06" db="EMBL/GenBank/DDBJ databases">
        <title>Parelaphostrongylus tenuis whole genome reference sequence.</title>
        <authorList>
            <person name="Garwood T.J."/>
            <person name="Larsen P.A."/>
            <person name="Fountain-Jones N.M."/>
            <person name="Garbe J.R."/>
            <person name="Macchietto M.G."/>
            <person name="Kania S.A."/>
            <person name="Gerhold R.W."/>
            <person name="Richards J.E."/>
            <person name="Wolf T.M."/>
        </authorList>
    </citation>
    <scope>NUCLEOTIDE SEQUENCE</scope>
    <source>
        <strain evidence="1">MNPRO001-30</strain>
        <tissue evidence="1">Meninges</tissue>
    </source>
</reference>
<dbReference type="EMBL" id="JAHQIW010000007">
    <property type="protein sequence ID" value="KAJ1345503.1"/>
    <property type="molecule type" value="Genomic_DNA"/>
</dbReference>
<keyword evidence="2" id="KW-1185">Reference proteome</keyword>
<proteinExistence type="predicted"/>
<dbReference type="AlphaFoldDB" id="A0AAD5LUU5"/>
<accession>A0AAD5LUU5</accession>
<evidence type="ECO:0000313" key="2">
    <source>
        <dbReference type="Proteomes" id="UP001196413"/>
    </source>
</evidence>
<dbReference type="Proteomes" id="UP001196413">
    <property type="component" value="Unassembled WGS sequence"/>
</dbReference>
<organism evidence="1 2">
    <name type="scientific">Parelaphostrongylus tenuis</name>
    <name type="common">Meningeal worm</name>
    <dbReference type="NCBI Taxonomy" id="148309"/>
    <lineage>
        <taxon>Eukaryota</taxon>
        <taxon>Metazoa</taxon>
        <taxon>Ecdysozoa</taxon>
        <taxon>Nematoda</taxon>
        <taxon>Chromadorea</taxon>
        <taxon>Rhabditida</taxon>
        <taxon>Rhabditina</taxon>
        <taxon>Rhabditomorpha</taxon>
        <taxon>Strongyloidea</taxon>
        <taxon>Metastrongylidae</taxon>
        <taxon>Parelaphostrongylus</taxon>
    </lineage>
</organism>
<comment type="caution">
    <text evidence="1">The sequence shown here is derived from an EMBL/GenBank/DDBJ whole genome shotgun (WGS) entry which is preliminary data.</text>
</comment>
<gene>
    <name evidence="1" type="ORF">KIN20_000053</name>
</gene>
<sequence>MTGVEIIEDVSTSCAGANEGLAATTGRPTGAIGGDARNCPSTDVGVANNTGVDNRGGAAAANAFGAAVSTGAVT</sequence>
<evidence type="ECO:0000313" key="1">
    <source>
        <dbReference type="EMBL" id="KAJ1345503.1"/>
    </source>
</evidence>